<accession>A0A814YUA8</accession>
<keyword evidence="14" id="KW-1185">Reference proteome</keyword>
<dbReference type="PANTHER" id="PTHR43201:SF5">
    <property type="entry name" value="MEDIUM-CHAIN ACYL-COA LIGASE ACSF2, MITOCHONDRIAL"/>
    <property type="match status" value="1"/>
</dbReference>
<evidence type="ECO:0000313" key="12">
    <source>
        <dbReference type="EMBL" id="CAF3998213.1"/>
    </source>
</evidence>
<reference evidence="10" key="1">
    <citation type="submission" date="2021-02" db="EMBL/GenBank/DDBJ databases">
        <authorList>
            <person name="Nowell W R."/>
        </authorList>
    </citation>
    <scope>NUCLEOTIDE SEQUENCE</scope>
</reference>
<evidence type="ECO:0000259" key="8">
    <source>
        <dbReference type="Pfam" id="PF00501"/>
    </source>
</evidence>
<organism evidence="10 14">
    <name type="scientific">Didymodactylos carnosus</name>
    <dbReference type="NCBI Taxonomy" id="1234261"/>
    <lineage>
        <taxon>Eukaryota</taxon>
        <taxon>Metazoa</taxon>
        <taxon>Spiralia</taxon>
        <taxon>Gnathifera</taxon>
        <taxon>Rotifera</taxon>
        <taxon>Eurotatoria</taxon>
        <taxon>Bdelloidea</taxon>
        <taxon>Philodinida</taxon>
        <taxon>Philodinidae</taxon>
        <taxon>Didymodactylos</taxon>
    </lineage>
</organism>
<comment type="caution">
    <text evidence="10">The sequence shown here is derived from an EMBL/GenBank/DDBJ whole genome shotgun (WGS) entry which is preliminary data.</text>
</comment>
<dbReference type="EMBL" id="CAJOBA010048860">
    <property type="protein sequence ID" value="CAF4217393.1"/>
    <property type="molecule type" value="Genomic_DNA"/>
</dbReference>
<dbReference type="PROSITE" id="PS00455">
    <property type="entry name" value="AMP_BINDING"/>
    <property type="match status" value="1"/>
</dbReference>
<dbReference type="EMBL" id="CAJNOQ010009851">
    <property type="protein sequence ID" value="CAF1235808.1"/>
    <property type="molecule type" value="Genomic_DNA"/>
</dbReference>
<feature type="domain" description="AMP-binding enzyme C-terminal" evidence="9">
    <location>
        <begin position="518"/>
        <end position="598"/>
    </location>
</feature>
<dbReference type="Proteomes" id="UP000682733">
    <property type="component" value="Unassembled WGS sequence"/>
</dbReference>
<dbReference type="Proteomes" id="UP000677228">
    <property type="component" value="Unassembled WGS sequence"/>
</dbReference>
<evidence type="ECO:0000313" key="11">
    <source>
        <dbReference type="EMBL" id="CAF1414524.1"/>
    </source>
</evidence>
<evidence type="ECO:0000313" key="10">
    <source>
        <dbReference type="EMBL" id="CAF1235808.1"/>
    </source>
</evidence>
<evidence type="ECO:0000256" key="4">
    <source>
        <dbReference type="ARBA" id="ARBA00039009"/>
    </source>
</evidence>
<protein>
    <recommendedName>
        <fullName evidence="5">Medium-chain acyl-CoA ligase ACSF2, mitochondrial</fullName>
        <ecNumber evidence="4">6.2.1.2</ecNumber>
    </recommendedName>
</protein>
<evidence type="ECO:0000256" key="1">
    <source>
        <dbReference type="ARBA" id="ARBA00006432"/>
    </source>
</evidence>
<sequence length="614" mass="70140">MITHHLFLFFHEAQLFLKMIKNFCYSRLHHVLSTSFRQQYRYYHEKLRQSYYYHASSLPLYYRTAGQRLDDLTHLFPEHECFVFKSENNKRYTYKSFKDEVDSIALSLLKLGFEKNDRLGVWLPNTSENVMMTYACSKLGIIKVHINPAYMDRELDYCLNKVGCKGLVLQSNIKKIDCLNILKKLIPELAYSKPNDMSLISKSIPSLKHVILINGSSVKTNSDGFHSFNDLLNKGANGRHSDLFERQKLINCDHPLSIFFTSGTTGHPKAATLTNFNLINNGHIFKHLYPDSSMSKTCCPIPLFHIFGEVFGTLNIINDKFTTVFPAILPDTLATIKAIHEEKCTSLIGAPIIFQDIYSYADRRQYNLSSLLFAIIGAAPSSPQLLDTLEQKLPIKRIAQGYGMTETSATATMSIFAHDDKKKRFGSVGKAMPHLEVKLVNNNGETVPIGEEGEIYVRGYSVMKGYWGDEEKTRETLTDTHWLKTGDVATMDENGYLYFRSRQKDLVIIGGINVYPVEVEHTLAEHPKIAQAQVFGVPDKRYGEQLCAWIKLKQNYGENDVSIEDIKAFLSERVAFFKIPKHIKIVDSYQQYTTPTGKVQKYKLTETMVKELNS</sequence>
<feature type="domain" description="AMP-dependent synthetase/ligase" evidence="8">
    <location>
        <begin position="76"/>
        <end position="467"/>
    </location>
</feature>
<gene>
    <name evidence="10" type="ORF">GPM918_LOCUS25406</name>
    <name evidence="11" type="ORF">OVA965_LOCUS33485</name>
    <name evidence="12" type="ORF">SRO942_LOCUS25415</name>
    <name evidence="13" type="ORF">TMI583_LOCUS34374</name>
</gene>
<evidence type="ECO:0000313" key="13">
    <source>
        <dbReference type="EMBL" id="CAF4217393.1"/>
    </source>
</evidence>
<comment type="function">
    <text evidence="3">Acyl-CoA synthases catalyze the initial reaction in fatty acid metabolism, by forming a thioester with CoA. Has some preference toward medium-chain substrates. Plays a role in adipocyte differentiation.</text>
</comment>
<dbReference type="InterPro" id="IPR045851">
    <property type="entry name" value="AMP-bd_C_sf"/>
</dbReference>
<comment type="catalytic activity">
    <reaction evidence="6">
        <text>octanoate + ATP + CoA = octanoyl-CoA + AMP + diphosphate</text>
        <dbReference type="Rhea" id="RHEA:33631"/>
        <dbReference type="ChEBI" id="CHEBI:25646"/>
        <dbReference type="ChEBI" id="CHEBI:30616"/>
        <dbReference type="ChEBI" id="CHEBI:33019"/>
        <dbReference type="ChEBI" id="CHEBI:57287"/>
        <dbReference type="ChEBI" id="CHEBI:57386"/>
        <dbReference type="ChEBI" id="CHEBI:456215"/>
    </reaction>
</comment>
<dbReference type="InterPro" id="IPR020845">
    <property type="entry name" value="AMP-binding_CS"/>
</dbReference>
<dbReference type="Gene3D" id="3.30.300.30">
    <property type="match status" value="1"/>
</dbReference>
<dbReference type="InterPro" id="IPR025110">
    <property type="entry name" value="AMP-bd_C"/>
</dbReference>
<name>A0A814YUA8_9BILA</name>
<evidence type="ECO:0000256" key="5">
    <source>
        <dbReference type="ARBA" id="ARBA00039638"/>
    </source>
</evidence>
<dbReference type="SUPFAM" id="SSF56801">
    <property type="entry name" value="Acetyl-CoA synthetase-like"/>
    <property type="match status" value="1"/>
</dbReference>
<evidence type="ECO:0000256" key="6">
    <source>
        <dbReference type="ARBA" id="ARBA00047319"/>
    </source>
</evidence>
<proteinExistence type="inferred from homology"/>
<evidence type="ECO:0000256" key="3">
    <source>
        <dbReference type="ARBA" id="ARBA00037247"/>
    </source>
</evidence>
<dbReference type="Proteomes" id="UP000663829">
    <property type="component" value="Unassembled WGS sequence"/>
</dbReference>
<dbReference type="Pfam" id="PF00501">
    <property type="entry name" value="AMP-binding"/>
    <property type="match status" value="1"/>
</dbReference>
<comment type="similarity">
    <text evidence="1">Belongs to the ATP-dependent AMP-binding enzyme family.</text>
</comment>
<dbReference type="Gene3D" id="2.30.38.10">
    <property type="entry name" value="Luciferase, Domain 3"/>
    <property type="match status" value="1"/>
</dbReference>
<dbReference type="AlphaFoldDB" id="A0A814YUA8"/>
<evidence type="ECO:0000259" key="9">
    <source>
        <dbReference type="Pfam" id="PF13193"/>
    </source>
</evidence>
<evidence type="ECO:0000256" key="2">
    <source>
        <dbReference type="ARBA" id="ARBA00022598"/>
    </source>
</evidence>
<dbReference type="EMBL" id="CAJOBC010009858">
    <property type="protein sequence ID" value="CAF3998213.1"/>
    <property type="molecule type" value="Genomic_DNA"/>
</dbReference>
<comment type="catalytic activity">
    <reaction evidence="7">
        <text>a medium-chain fatty acid + ATP + CoA = a medium-chain fatty acyl-CoA + AMP + diphosphate</text>
        <dbReference type="Rhea" id="RHEA:48340"/>
        <dbReference type="ChEBI" id="CHEBI:30616"/>
        <dbReference type="ChEBI" id="CHEBI:33019"/>
        <dbReference type="ChEBI" id="CHEBI:57287"/>
        <dbReference type="ChEBI" id="CHEBI:59558"/>
        <dbReference type="ChEBI" id="CHEBI:90546"/>
        <dbReference type="ChEBI" id="CHEBI:456215"/>
        <dbReference type="EC" id="6.2.1.2"/>
    </reaction>
</comment>
<dbReference type="GO" id="GO:0006631">
    <property type="term" value="P:fatty acid metabolic process"/>
    <property type="evidence" value="ECO:0007669"/>
    <property type="project" value="TreeGrafter"/>
</dbReference>
<evidence type="ECO:0000313" key="14">
    <source>
        <dbReference type="Proteomes" id="UP000663829"/>
    </source>
</evidence>
<keyword evidence="2" id="KW-0436">Ligase</keyword>
<dbReference type="Proteomes" id="UP000681722">
    <property type="component" value="Unassembled WGS sequence"/>
</dbReference>
<dbReference type="EC" id="6.2.1.2" evidence="4"/>
<dbReference type="EMBL" id="CAJNOK010027116">
    <property type="protein sequence ID" value="CAF1414524.1"/>
    <property type="molecule type" value="Genomic_DNA"/>
</dbReference>
<dbReference type="GO" id="GO:0031956">
    <property type="term" value="F:medium-chain fatty acid-CoA ligase activity"/>
    <property type="evidence" value="ECO:0007669"/>
    <property type="project" value="UniProtKB-EC"/>
</dbReference>
<dbReference type="PANTHER" id="PTHR43201">
    <property type="entry name" value="ACYL-COA SYNTHETASE"/>
    <property type="match status" value="1"/>
</dbReference>
<evidence type="ECO:0000256" key="7">
    <source>
        <dbReference type="ARBA" id="ARBA00048277"/>
    </source>
</evidence>
<dbReference type="Gene3D" id="3.40.50.980">
    <property type="match status" value="2"/>
</dbReference>
<dbReference type="OrthoDB" id="10253115at2759"/>
<dbReference type="Pfam" id="PF13193">
    <property type="entry name" value="AMP-binding_C"/>
    <property type="match status" value="1"/>
</dbReference>
<dbReference type="InterPro" id="IPR000873">
    <property type="entry name" value="AMP-dep_synth/lig_dom"/>
</dbReference>